<keyword evidence="1" id="KW-0547">Nucleotide-binding</keyword>
<reference evidence="3 4" key="1">
    <citation type="submission" date="2024-01" db="EMBL/GenBank/DDBJ databases">
        <title>The genomes of 5 underutilized Papilionoideae crops provide insights into root nodulation and disease resistanc.</title>
        <authorList>
            <person name="Jiang F."/>
        </authorList>
    </citation>
    <scope>NUCLEOTIDE SEQUENCE [LARGE SCALE GENOMIC DNA]</scope>
    <source>
        <strain evidence="3">LVBAO_FW01</strain>
        <tissue evidence="3">Leaves</tissue>
    </source>
</reference>
<comment type="caution">
    <text evidence="3">The sequence shown here is derived from an EMBL/GenBank/DDBJ whole genome shotgun (WGS) entry which is preliminary data.</text>
</comment>
<name>A0AAN9MBV3_CANGL</name>
<dbReference type="PANTHER" id="PTHR45644">
    <property type="entry name" value="AAA ATPASE, PUTATIVE (AFU_ORTHOLOGUE AFUA_2G12920)-RELATED-RELATED"/>
    <property type="match status" value="1"/>
</dbReference>
<dbReference type="GO" id="GO:0005524">
    <property type="term" value="F:ATP binding"/>
    <property type="evidence" value="ECO:0007669"/>
    <property type="project" value="UniProtKB-KW"/>
</dbReference>
<evidence type="ECO:0000313" key="4">
    <source>
        <dbReference type="Proteomes" id="UP001367508"/>
    </source>
</evidence>
<dbReference type="EMBL" id="JAYMYQ010000002">
    <property type="protein sequence ID" value="KAK7349974.1"/>
    <property type="molecule type" value="Genomic_DNA"/>
</dbReference>
<keyword evidence="2" id="KW-0067">ATP-binding</keyword>
<organism evidence="3 4">
    <name type="scientific">Canavalia gladiata</name>
    <name type="common">Sword bean</name>
    <name type="synonym">Dolichos gladiatus</name>
    <dbReference type="NCBI Taxonomy" id="3824"/>
    <lineage>
        <taxon>Eukaryota</taxon>
        <taxon>Viridiplantae</taxon>
        <taxon>Streptophyta</taxon>
        <taxon>Embryophyta</taxon>
        <taxon>Tracheophyta</taxon>
        <taxon>Spermatophyta</taxon>
        <taxon>Magnoliopsida</taxon>
        <taxon>eudicotyledons</taxon>
        <taxon>Gunneridae</taxon>
        <taxon>Pentapetalae</taxon>
        <taxon>rosids</taxon>
        <taxon>fabids</taxon>
        <taxon>Fabales</taxon>
        <taxon>Fabaceae</taxon>
        <taxon>Papilionoideae</taxon>
        <taxon>50 kb inversion clade</taxon>
        <taxon>NPAAA clade</taxon>
        <taxon>indigoferoid/millettioid clade</taxon>
        <taxon>Phaseoleae</taxon>
        <taxon>Canavalia</taxon>
    </lineage>
</organism>
<sequence>MAWSPLLLHTSFIRAFGSRFPMRIEISNGYTDKMPTATGTAKTCLFKLGDRVKFNCSSSYGLYQTSSRGPTNGSRGKVVLILDDNPLSKIGMRFDKSIPDGVNLGGACDESRSAPFILFMEDAEKSIVGNGDPYSFKSKLENLPNNVVVIGSHTETDSRKEKSHPGGLPFTKFGSKQTALLDLAFLESFGRLHDRGKEVLKPNKTLTKNSEADPDSKLILSCESVQYGIGILQSIQNEYKSQKKSLKDVVIENEFEKRLLADVIPPSVIDVTFDDIGALENVKDTLKELVMLPL</sequence>
<dbReference type="AlphaFoldDB" id="A0AAN9MBV3"/>
<dbReference type="Proteomes" id="UP001367508">
    <property type="component" value="Unassembled WGS sequence"/>
</dbReference>
<dbReference type="InterPro" id="IPR051701">
    <property type="entry name" value="Mito_OM_Translocase_MSP1"/>
</dbReference>
<keyword evidence="4" id="KW-1185">Reference proteome</keyword>
<evidence type="ECO:0000256" key="2">
    <source>
        <dbReference type="ARBA" id="ARBA00022840"/>
    </source>
</evidence>
<evidence type="ECO:0000313" key="3">
    <source>
        <dbReference type="EMBL" id="KAK7349974.1"/>
    </source>
</evidence>
<accession>A0AAN9MBV3</accession>
<dbReference type="PANTHER" id="PTHR45644:SF39">
    <property type="entry name" value="AAA-TYPE ATPASE FAMILY PROTEIN-RELATED"/>
    <property type="match status" value="1"/>
</dbReference>
<evidence type="ECO:0000256" key="1">
    <source>
        <dbReference type="ARBA" id="ARBA00022741"/>
    </source>
</evidence>
<proteinExistence type="predicted"/>
<dbReference type="GO" id="GO:0005741">
    <property type="term" value="C:mitochondrial outer membrane"/>
    <property type="evidence" value="ECO:0007669"/>
    <property type="project" value="TreeGrafter"/>
</dbReference>
<protein>
    <submittedName>
        <fullName evidence="3">Uncharacterized protein</fullName>
    </submittedName>
</protein>
<gene>
    <name evidence="3" type="ORF">VNO77_07933</name>
</gene>